<dbReference type="Pfam" id="PF00378">
    <property type="entry name" value="ECH_1"/>
    <property type="match status" value="1"/>
</dbReference>
<dbReference type="Gene3D" id="3.90.226.10">
    <property type="entry name" value="2-enoyl-CoA Hydratase, Chain A, domain 1"/>
    <property type="match status" value="1"/>
</dbReference>
<protein>
    <recommendedName>
        <fullName evidence="7">AMP-dependent synthetase/ligase domain-containing protein</fullName>
    </recommendedName>
</protein>
<dbReference type="HOGENOM" id="CLU_356751_0_0_1"/>
<dbReference type="Pfam" id="PF00501">
    <property type="entry name" value="AMP-binding"/>
    <property type="match status" value="1"/>
</dbReference>
<dbReference type="InterPro" id="IPR001753">
    <property type="entry name" value="Enoyl-CoA_hydra/iso"/>
</dbReference>
<dbReference type="Pfam" id="PF13193">
    <property type="entry name" value="AMP-binding_C"/>
    <property type="match status" value="1"/>
</dbReference>
<evidence type="ECO:0000256" key="1">
    <source>
        <dbReference type="ARBA" id="ARBA00006432"/>
    </source>
</evidence>
<gene>
    <name evidence="5" type="ORF">A1O5_00722</name>
</gene>
<dbReference type="PANTHER" id="PTHR43201:SF5">
    <property type="entry name" value="MEDIUM-CHAIN ACYL-COA LIGASE ACSF2, MITOCHONDRIAL"/>
    <property type="match status" value="1"/>
</dbReference>
<feature type="domain" description="AMP-binding enzyme C-terminal" evidence="4">
    <location>
        <begin position="701"/>
        <end position="780"/>
    </location>
</feature>
<evidence type="ECO:0000259" key="4">
    <source>
        <dbReference type="Pfam" id="PF13193"/>
    </source>
</evidence>
<feature type="domain" description="AMP-dependent synthetase/ligase" evidence="3">
    <location>
        <begin position="299"/>
        <end position="651"/>
    </location>
</feature>
<dbReference type="InterPro" id="IPR045851">
    <property type="entry name" value="AMP-bd_C_sf"/>
</dbReference>
<dbReference type="InterPro" id="IPR025110">
    <property type="entry name" value="AMP-bd_C"/>
</dbReference>
<reference evidence="5 6" key="1">
    <citation type="submission" date="2013-03" db="EMBL/GenBank/DDBJ databases">
        <title>The Genome Sequence of Cladophialophora psammophila CBS 110553.</title>
        <authorList>
            <consortium name="The Broad Institute Genomics Platform"/>
            <person name="Cuomo C."/>
            <person name="de Hoog S."/>
            <person name="Gorbushina A."/>
            <person name="Walker B."/>
            <person name="Young S.K."/>
            <person name="Zeng Q."/>
            <person name="Gargeya S."/>
            <person name="Fitzgerald M."/>
            <person name="Haas B."/>
            <person name="Abouelleil A."/>
            <person name="Allen A.W."/>
            <person name="Alvarado L."/>
            <person name="Arachchi H.M."/>
            <person name="Berlin A.M."/>
            <person name="Chapman S.B."/>
            <person name="Gainer-Dewar J."/>
            <person name="Goldberg J."/>
            <person name="Griggs A."/>
            <person name="Gujja S."/>
            <person name="Hansen M."/>
            <person name="Howarth C."/>
            <person name="Imamovic A."/>
            <person name="Ireland A."/>
            <person name="Larimer J."/>
            <person name="McCowan C."/>
            <person name="Murphy C."/>
            <person name="Pearson M."/>
            <person name="Poon T.W."/>
            <person name="Priest M."/>
            <person name="Roberts A."/>
            <person name="Saif S."/>
            <person name="Shea T."/>
            <person name="Sisk P."/>
            <person name="Sykes S."/>
            <person name="Wortman J."/>
            <person name="Nusbaum C."/>
            <person name="Birren B."/>
        </authorList>
    </citation>
    <scope>NUCLEOTIDE SEQUENCE [LARGE SCALE GENOMIC DNA]</scope>
    <source>
        <strain evidence="5 6">CBS 110553</strain>
    </source>
</reference>
<dbReference type="PANTHER" id="PTHR43201">
    <property type="entry name" value="ACYL-COA SYNTHETASE"/>
    <property type="match status" value="1"/>
</dbReference>
<dbReference type="Gene3D" id="3.30.300.30">
    <property type="match status" value="1"/>
</dbReference>
<dbReference type="PROSITE" id="PS00166">
    <property type="entry name" value="ENOYL_COA_HYDRATASE"/>
    <property type="match status" value="1"/>
</dbReference>
<dbReference type="AlphaFoldDB" id="W9Y143"/>
<comment type="caution">
    <text evidence="5">The sequence shown here is derived from an EMBL/GenBank/DDBJ whole genome shotgun (WGS) entry which is preliminary data.</text>
</comment>
<evidence type="ECO:0000313" key="6">
    <source>
        <dbReference type="Proteomes" id="UP000019471"/>
    </source>
</evidence>
<accession>W9Y143</accession>
<evidence type="ECO:0000256" key="2">
    <source>
        <dbReference type="ARBA" id="ARBA00022598"/>
    </source>
</evidence>
<dbReference type="GO" id="GO:0006631">
    <property type="term" value="P:fatty acid metabolic process"/>
    <property type="evidence" value="ECO:0007669"/>
    <property type="project" value="TreeGrafter"/>
</dbReference>
<dbReference type="GeneID" id="19185458"/>
<dbReference type="SUPFAM" id="SSF56801">
    <property type="entry name" value="Acetyl-CoA synthetase-like"/>
    <property type="match status" value="1"/>
</dbReference>
<dbReference type="InterPro" id="IPR029045">
    <property type="entry name" value="ClpP/crotonase-like_dom_sf"/>
</dbReference>
<organism evidence="5 6">
    <name type="scientific">Cladophialophora psammophila CBS 110553</name>
    <dbReference type="NCBI Taxonomy" id="1182543"/>
    <lineage>
        <taxon>Eukaryota</taxon>
        <taxon>Fungi</taxon>
        <taxon>Dikarya</taxon>
        <taxon>Ascomycota</taxon>
        <taxon>Pezizomycotina</taxon>
        <taxon>Eurotiomycetes</taxon>
        <taxon>Chaetothyriomycetidae</taxon>
        <taxon>Chaetothyriales</taxon>
        <taxon>Herpotrichiellaceae</taxon>
        <taxon>Cladophialophora</taxon>
    </lineage>
</organism>
<dbReference type="GO" id="GO:0031956">
    <property type="term" value="F:medium-chain fatty acid-CoA ligase activity"/>
    <property type="evidence" value="ECO:0007669"/>
    <property type="project" value="TreeGrafter"/>
</dbReference>
<name>W9Y143_9EURO</name>
<evidence type="ECO:0000313" key="5">
    <source>
        <dbReference type="EMBL" id="EXJ76214.1"/>
    </source>
</evidence>
<dbReference type="Proteomes" id="UP000019471">
    <property type="component" value="Unassembled WGS sequence"/>
</dbReference>
<dbReference type="STRING" id="1182543.W9Y143"/>
<dbReference type="RefSeq" id="XP_007739531.1">
    <property type="nucleotide sequence ID" value="XM_007741341.1"/>
</dbReference>
<dbReference type="EMBL" id="AMGX01000001">
    <property type="protein sequence ID" value="EXJ76214.1"/>
    <property type="molecule type" value="Genomic_DNA"/>
</dbReference>
<dbReference type="InterPro" id="IPR020845">
    <property type="entry name" value="AMP-binding_CS"/>
</dbReference>
<dbReference type="Gene3D" id="3.40.50.12780">
    <property type="entry name" value="N-terminal domain of ligase-like"/>
    <property type="match status" value="1"/>
</dbReference>
<dbReference type="OrthoDB" id="10253869at2759"/>
<dbReference type="CDD" id="cd06558">
    <property type="entry name" value="crotonase-like"/>
    <property type="match status" value="1"/>
</dbReference>
<dbReference type="InterPro" id="IPR042099">
    <property type="entry name" value="ANL_N_sf"/>
</dbReference>
<sequence length="802" mass="87388">MSQPTVLSTRISPAILQLTLNRPASLNAINAGLLEELVTCLKNANNDPDVRIIVLQGSGSRSFCAGEDLKESLVSGRGSPEELQTAFEKLQDITRYTSSTNKLIIAAVQGYAVGGGAEIALAADFVIGGPNAKFKFPEVTIGHAVTGGISLRLCQMVGLLKAKELLLRGLLLDAQEALRLGLLTELVEHPKERAVQLALELEKLPAKASSCSKIGLEKAVFSNMEEVLRDEVQAANLCFAQPDAQQAFQNFRERRVFDAEQMTLRNAAEGDVKASPRGTCPILEGGSTLPKDLNTALQVALREFPQKTFIRFEGRDTSFQQFDESVAQLAGGLRHLGVGPGDRLLVMMRNSLETVHTWFATNRLGATWVPVNVELKSITLQHVVSSARPKLAIVDAEFASHIKGTKVFSESQIYVKNGVNSDENSLSALYHFGRAEDAVPVLPSTPAAFLYTSGTTGPSKPCILSHQYFILQATALIEGFGLRQDDVLYCPFPLFHVDATALTTVPALLLGATAALSVRFSASRFWDEIRASKATVYDFMGATLALVYKQEPTPQDRNHNVRLAWGVPIPDFSKDYEQRFGHPLLTLYGSTETSLPIMQKGATLPIGSCGRLRPGFHLRIANDFDEPLPANTPGQLLLRSDKPNAFFQGYYGNDESTLRSFANLWFHTGDLAKVDERGNVYFLGRIKDVIRRRGENVNTAEVEAEFLKHPAVAAAAAFGIPSALGGAGTEEDVKVTVELRAAAKVSEAELWRWATANMARFQVPSVIQIVPVIKKTPTGKVEKQALTVEGGQRFGFVRESKL</sequence>
<keyword evidence="6" id="KW-1185">Reference proteome</keyword>
<dbReference type="eggNOG" id="KOG1179">
    <property type="taxonomic scope" value="Eukaryota"/>
</dbReference>
<proteinExistence type="inferred from homology"/>
<keyword evidence="2" id="KW-0436">Ligase</keyword>
<evidence type="ECO:0000259" key="3">
    <source>
        <dbReference type="Pfam" id="PF00501"/>
    </source>
</evidence>
<dbReference type="eggNOG" id="KOG1680">
    <property type="taxonomic scope" value="Eukaryota"/>
</dbReference>
<evidence type="ECO:0008006" key="7">
    <source>
        <dbReference type="Google" id="ProtNLM"/>
    </source>
</evidence>
<dbReference type="InterPro" id="IPR000873">
    <property type="entry name" value="AMP-dep_synth/lig_dom"/>
</dbReference>
<comment type="similarity">
    <text evidence="1">Belongs to the ATP-dependent AMP-binding enzyme family.</text>
</comment>
<dbReference type="PROSITE" id="PS00455">
    <property type="entry name" value="AMP_BINDING"/>
    <property type="match status" value="1"/>
</dbReference>
<dbReference type="SUPFAM" id="SSF52096">
    <property type="entry name" value="ClpP/crotonase"/>
    <property type="match status" value="1"/>
</dbReference>
<dbReference type="InterPro" id="IPR018376">
    <property type="entry name" value="Enoyl-CoA_hyd/isom_CS"/>
</dbReference>